<evidence type="ECO:0000256" key="1">
    <source>
        <dbReference type="ARBA" id="ARBA00007920"/>
    </source>
</evidence>
<dbReference type="GO" id="GO:0047372">
    <property type="term" value="F:monoacylglycerol lipase activity"/>
    <property type="evidence" value="ECO:0007669"/>
    <property type="project" value="TreeGrafter"/>
</dbReference>
<name>A0A061AVX4_CYBFA</name>
<dbReference type="VEuPathDB" id="FungiDB:BON22_4443"/>
<dbReference type="InterPro" id="IPR016445">
    <property type="entry name" value="Rog1_fam"/>
</dbReference>
<proteinExistence type="inferred from homology"/>
<keyword evidence="2" id="KW-0443">Lipid metabolism</keyword>
<dbReference type="OrthoDB" id="5368485at2759"/>
<evidence type="ECO:0000256" key="3">
    <source>
        <dbReference type="SAM" id="MobiDB-lite"/>
    </source>
</evidence>
<organism evidence="5">
    <name type="scientific">Cyberlindnera fabianii</name>
    <name type="common">Yeast</name>
    <name type="synonym">Hansenula fabianii</name>
    <dbReference type="NCBI Taxonomy" id="36022"/>
    <lineage>
        <taxon>Eukaryota</taxon>
        <taxon>Fungi</taxon>
        <taxon>Dikarya</taxon>
        <taxon>Ascomycota</taxon>
        <taxon>Saccharomycotina</taxon>
        <taxon>Saccharomycetes</taxon>
        <taxon>Phaffomycetales</taxon>
        <taxon>Phaffomycetaceae</taxon>
        <taxon>Cyberlindnera</taxon>
    </lineage>
</organism>
<feature type="domain" description="DUF676" evidence="4">
    <location>
        <begin position="172"/>
        <end position="386"/>
    </location>
</feature>
<evidence type="ECO:0000256" key="2">
    <source>
        <dbReference type="ARBA" id="ARBA00022963"/>
    </source>
</evidence>
<dbReference type="PIRSF" id="PIRSF005412">
    <property type="entry name" value="UCP005412_abhydr"/>
    <property type="match status" value="1"/>
</dbReference>
<dbReference type="InterPro" id="IPR044294">
    <property type="entry name" value="Lipase-like"/>
</dbReference>
<feature type="region of interest" description="Disordered" evidence="3">
    <location>
        <begin position="422"/>
        <end position="457"/>
    </location>
</feature>
<feature type="compositionally biased region" description="Basic residues" evidence="3">
    <location>
        <begin position="498"/>
        <end position="508"/>
    </location>
</feature>
<evidence type="ECO:0000313" key="5">
    <source>
        <dbReference type="EMBL" id="CDR39481.1"/>
    </source>
</evidence>
<gene>
    <name evidence="5" type="ORF">CYFA0S_03e03840g</name>
</gene>
<sequence>MYYTVGALGIGQVNRFNIRVHKPSDEAQLQSDNVGSFVWIYLKNSELDLLRPIYMTGPFTLYIDVTPYKYSHLEKSDEPIQYESDLKPGQSFKAKLYFTAESCIEDNLYGWTIDVISQLTLATAFHIDYTLAIGYDISLLKKATETNTPVSLIEVGMEDTHTLWTKPPPHTDKPVHLVILTHGIFSNIGADMLYIKDHIENISLHTEGTNVMVRGYSGNVGKSEKGIKYLGTRVANYVLKVVDESPYSIDRISFVAHSLGGPVQAYAIAFIRWTRPDFFKTIMPVNFIIMASPMLGITEFPKAVTFALDLGMLGATGRDLTLRHKFPSVMKKTKHGKDVDESTRRLTAKPILEQLTLPPAHQVFESFLSRTLYANAIHDGIVPLRTSALMFLDWRGLGDIEKLKKEYDENANAVAELQQVRTAEDKAANHPRRGTVSKIPEEKTEKTPGSNNKNQQVVVKAKNDKLTSGKEFKASGHSSGIAGLVKNPSSIFSEASKKQKRKKLKKYTRTQTIRPSSKKNAASSKEQTTLTSENTAIEDASTPAEEEEQGSTYTLSRSQSNASLEYHIPPVASTILTAANVIFSPEPSQEYLTDPRARPPSVFHDEVYTSESLPSPQHTKRRAFKEKFTRNKKTLQEQLARSWHDEMAWRKVLVTLKPDAHNNIAVRRKYVNAWGWGVVDHMVENHFGRDAVKRELDSVERFHAQRKSIK</sequence>
<dbReference type="GO" id="GO:0016042">
    <property type="term" value="P:lipid catabolic process"/>
    <property type="evidence" value="ECO:0007669"/>
    <property type="project" value="UniProtKB-KW"/>
</dbReference>
<keyword evidence="2" id="KW-0442">Lipid degradation</keyword>
<dbReference type="EMBL" id="LK052888">
    <property type="protein sequence ID" value="CDR39481.1"/>
    <property type="molecule type" value="Genomic_DNA"/>
</dbReference>
<dbReference type="Pfam" id="PF05057">
    <property type="entry name" value="DUF676"/>
    <property type="match status" value="1"/>
</dbReference>
<dbReference type="PANTHER" id="PTHR12482">
    <property type="entry name" value="LIPASE ROG1-RELATED-RELATED"/>
    <property type="match status" value="1"/>
</dbReference>
<feature type="compositionally biased region" description="Polar residues" evidence="3">
    <location>
        <begin position="509"/>
        <end position="535"/>
    </location>
</feature>
<evidence type="ECO:0000259" key="4">
    <source>
        <dbReference type="Pfam" id="PF05057"/>
    </source>
</evidence>
<dbReference type="InterPro" id="IPR029058">
    <property type="entry name" value="AB_hydrolase_fold"/>
</dbReference>
<comment type="similarity">
    <text evidence="1">Belongs to the putative lipase ROG1 family.</text>
</comment>
<dbReference type="SUPFAM" id="SSF53474">
    <property type="entry name" value="alpha/beta-Hydrolases"/>
    <property type="match status" value="1"/>
</dbReference>
<feature type="compositionally biased region" description="Polar residues" evidence="3">
    <location>
        <begin position="447"/>
        <end position="457"/>
    </location>
</feature>
<accession>A0A061AVX4</accession>
<dbReference type="PhylomeDB" id="A0A061AVX4"/>
<dbReference type="AlphaFoldDB" id="A0A061AVX4"/>
<reference evidence="5" key="1">
    <citation type="journal article" date="2014" name="Genome Announc.">
        <title>Genome sequence of the yeast Cyberlindnera fabianii (Hansenula fabianii).</title>
        <authorList>
            <person name="Freel K.C."/>
            <person name="Sarilar V."/>
            <person name="Neuveglise C."/>
            <person name="Devillers H."/>
            <person name="Friedrich A."/>
            <person name="Schacherer J."/>
        </authorList>
    </citation>
    <scope>NUCLEOTIDE SEQUENCE</scope>
    <source>
        <strain evidence="5">YJS4271</strain>
    </source>
</reference>
<dbReference type="Gene3D" id="3.40.50.1820">
    <property type="entry name" value="alpha/beta hydrolase"/>
    <property type="match status" value="1"/>
</dbReference>
<protein>
    <submittedName>
        <fullName evidence="5">CYFA0S03e03840g1_1</fullName>
    </submittedName>
</protein>
<dbReference type="InterPro" id="IPR007751">
    <property type="entry name" value="DUF676_lipase-like"/>
</dbReference>
<feature type="region of interest" description="Disordered" evidence="3">
    <location>
        <begin position="492"/>
        <end position="558"/>
    </location>
</feature>
<dbReference type="PANTHER" id="PTHR12482:SF62">
    <property type="entry name" value="LIPASE ROG1-RELATED"/>
    <property type="match status" value="1"/>
</dbReference>